<feature type="transmembrane region" description="Helical" evidence="1">
    <location>
        <begin position="152"/>
        <end position="172"/>
    </location>
</feature>
<feature type="signal peptide" evidence="2">
    <location>
        <begin position="1"/>
        <end position="16"/>
    </location>
</feature>
<evidence type="ECO:0000256" key="1">
    <source>
        <dbReference type="SAM" id="Phobius"/>
    </source>
</evidence>
<dbReference type="SMART" id="SM01190">
    <property type="entry name" value="EMP24_GP25L"/>
    <property type="match status" value="1"/>
</dbReference>
<feature type="chain" id="PRO_5021482590" evidence="2">
    <location>
        <begin position="17"/>
        <end position="185"/>
    </location>
</feature>
<dbReference type="InterPro" id="IPR009038">
    <property type="entry name" value="GOLD_dom"/>
</dbReference>
<reference evidence="4 5" key="1">
    <citation type="submission" date="2019-05" db="EMBL/GenBank/DDBJ databases">
        <title>The compact genome of Giardia muris reveals important steps in the evolution of intestinal protozoan parasites.</title>
        <authorList>
            <person name="Xu F."/>
            <person name="Jimenez-Gonzalez A."/>
            <person name="Einarsson E."/>
            <person name="Astvaldsson A."/>
            <person name="Peirasmaki D."/>
            <person name="Eckmann L."/>
            <person name="Andersson J.O."/>
            <person name="Svard S.G."/>
            <person name="Jerlstrom-Hultqvist J."/>
        </authorList>
    </citation>
    <scope>NUCLEOTIDE SEQUENCE [LARGE SCALE GENOMIC DNA]</scope>
    <source>
        <strain evidence="4 5">Roberts-Thomson</strain>
    </source>
</reference>
<dbReference type="Pfam" id="PF01105">
    <property type="entry name" value="EMP24_GP25L"/>
    <property type="match status" value="1"/>
</dbReference>
<keyword evidence="2" id="KW-0732">Signal</keyword>
<accession>A0A4Z1T575</accession>
<feature type="domain" description="GOLD" evidence="3">
    <location>
        <begin position="12"/>
        <end position="179"/>
    </location>
</feature>
<keyword evidence="5" id="KW-1185">Reference proteome</keyword>
<keyword evidence="1 4" id="KW-0812">Transmembrane</keyword>
<protein>
    <submittedName>
        <fullName evidence="4">Transmembrane emp24 domain-containing protein</fullName>
    </submittedName>
</protein>
<dbReference type="EMBL" id="VDLU01000002">
    <property type="protein sequence ID" value="TNJ28247.1"/>
    <property type="molecule type" value="Genomic_DNA"/>
</dbReference>
<sequence>MLVWLFLVLALQFSITLEPGETRCFRNRVSLGRRMAINAHSLDGLKLDFAFRAPNGGILRQNEHVRSWNNVIMATESGAYELCITSPVQNKPGKLALFWFERQTEMDDAPVSAGAILQRTSDVVSSFVASQRFIQATEATHVTTMKGLKRTLRFWVFLKLIAVIGCIVYQISMLQKYFARRRTAV</sequence>
<evidence type="ECO:0000313" key="5">
    <source>
        <dbReference type="Proteomes" id="UP000315496"/>
    </source>
</evidence>
<organism evidence="4 5">
    <name type="scientific">Giardia muris</name>
    <dbReference type="NCBI Taxonomy" id="5742"/>
    <lineage>
        <taxon>Eukaryota</taxon>
        <taxon>Metamonada</taxon>
        <taxon>Diplomonadida</taxon>
        <taxon>Hexamitidae</taxon>
        <taxon>Giardiinae</taxon>
        <taxon>Giardia</taxon>
    </lineage>
</organism>
<evidence type="ECO:0000313" key="4">
    <source>
        <dbReference type="EMBL" id="TNJ28247.1"/>
    </source>
</evidence>
<dbReference type="Proteomes" id="UP000315496">
    <property type="component" value="Chromosome 2"/>
</dbReference>
<name>A0A4Z1T575_GIAMU</name>
<evidence type="ECO:0000256" key="2">
    <source>
        <dbReference type="SAM" id="SignalP"/>
    </source>
</evidence>
<gene>
    <name evidence="4" type="ORF">GMRT_14398</name>
</gene>
<dbReference type="VEuPathDB" id="GiardiaDB:GMRT_14398"/>
<dbReference type="AlphaFoldDB" id="A0A4Z1T575"/>
<evidence type="ECO:0000259" key="3">
    <source>
        <dbReference type="SMART" id="SM01190"/>
    </source>
</evidence>
<keyword evidence="1" id="KW-1133">Transmembrane helix</keyword>
<comment type="caution">
    <text evidence="4">The sequence shown here is derived from an EMBL/GenBank/DDBJ whole genome shotgun (WGS) entry which is preliminary data.</text>
</comment>
<proteinExistence type="predicted"/>
<keyword evidence="1" id="KW-0472">Membrane</keyword>
<dbReference type="OrthoDB" id="10255564at2759"/>